<dbReference type="AlphaFoldDB" id="A0A811VK52"/>
<keyword evidence="1" id="KW-1133">Transmembrane helix</keyword>
<feature type="transmembrane region" description="Helical" evidence="1">
    <location>
        <begin position="226"/>
        <end position="248"/>
    </location>
</feature>
<protein>
    <submittedName>
        <fullName evidence="2">(Mediterranean fruit fly) hypothetical protein</fullName>
    </submittedName>
</protein>
<evidence type="ECO:0000313" key="3">
    <source>
        <dbReference type="Proteomes" id="UP000606786"/>
    </source>
</evidence>
<name>A0A811VK52_CERCA</name>
<dbReference type="OrthoDB" id="7849139at2759"/>
<keyword evidence="1" id="KW-0812">Transmembrane</keyword>
<evidence type="ECO:0000313" key="2">
    <source>
        <dbReference type="EMBL" id="CAD7015374.1"/>
    </source>
</evidence>
<proteinExistence type="predicted"/>
<feature type="transmembrane region" description="Helical" evidence="1">
    <location>
        <begin position="344"/>
        <end position="363"/>
    </location>
</feature>
<sequence>MGSCKFFSSHTFLYHLHQSTFRAFAVTENLPRRFTILLANDTRAIDVGSQIYVFRIFTMPRVGRACNAISSNPTHIFARKFRLEEAFAYCLVFSTFLISLCFVVYIAYELEFKLPPWDNIFISFALFIPHFALAGALKLYTLNCWLMQEELRGLKTELQDMLIEPPAAEVKNVDDSIEMTVSASATNHCVNMPANDIQKQLDMYFGRFEKIVENLRAVSTALEKELCLLFIMNSSCLLAGVYTLVYFRSSWYLFFSPSWRRIFYAANLAIYVLIFWDYLCLCISIHFYSRVKLQILAIVEAALKLKTDLKKDARSVLKNIRRIISTELSFGVFNVVEINTLNLIMVHIILGTIISIVVVYHYLNDQIASILTRLDTVDSDD</sequence>
<keyword evidence="3" id="KW-1185">Reference proteome</keyword>
<evidence type="ECO:0000256" key="1">
    <source>
        <dbReference type="SAM" id="Phobius"/>
    </source>
</evidence>
<dbReference type="EMBL" id="CAJHJT010000056">
    <property type="protein sequence ID" value="CAD7015374.1"/>
    <property type="molecule type" value="Genomic_DNA"/>
</dbReference>
<comment type="caution">
    <text evidence="2">The sequence shown here is derived from an EMBL/GenBank/DDBJ whole genome shotgun (WGS) entry which is preliminary data.</text>
</comment>
<organism evidence="2 3">
    <name type="scientific">Ceratitis capitata</name>
    <name type="common">Mediterranean fruit fly</name>
    <name type="synonym">Tephritis capitata</name>
    <dbReference type="NCBI Taxonomy" id="7213"/>
    <lineage>
        <taxon>Eukaryota</taxon>
        <taxon>Metazoa</taxon>
        <taxon>Ecdysozoa</taxon>
        <taxon>Arthropoda</taxon>
        <taxon>Hexapoda</taxon>
        <taxon>Insecta</taxon>
        <taxon>Pterygota</taxon>
        <taxon>Neoptera</taxon>
        <taxon>Endopterygota</taxon>
        <taxon>Diptera</taxon>
        <taxon>Brachycera</taxon>
        <taxon>Muscomorpha</taxon>
        <taxon>Tephritoidea</taxon>
        <taxon>Tephritidae</taxon>
        <taxon>Ceratitis</taxon>
        <taxon>Ceratitis</taxon>
    </lineage>
</organism>
<gene>
    <name evidence="2" type="ORF">CCAP1982_LOCUS23318</name>
</gene>
<reference evidence="2" key="1">
    <citation type="submission" date="2020-11" db="EMBL/GenBank/DDBJ databases">
        <authorList>
            <person name="Whitehead M."/>
        </authorList>
    </citation>
    <scope>NUCLEOTIDE SEQUENCE</scope>
    <source>
        <strain evidence="2">EGII</strain>
    </source>
</reference>
<accession>A0A811VK52</accession>
<keyword evidence="1" id="KW-0472">Membrane</keyword>
<feature type="transmembrane region" description="Helical" evidence="1">
    <location>
        <begin position="86"/>
        <end position="108"/>
    </location>
</feature>
<dbReference type="Proteomes" id="UP000606786">
    <property type="component" value="Unassembled WGS sequence"/>
</dbReference>
<feature type="transmembrane region" description="Helical" evidence="1">
    <location>
        <begin position="268"/>
        <end position="288"/>
    </location>
</feature>
<feature type="transmembrane region" description="Helical" evidence="1">
    <location>
        <begin position="120"/>
        <end position="142"/>
    </location>
</feature>